<reference evidence="1" key="1">
    <citation type="journal article" date="2020" name="Nature">
        <title>Giant virus diversity and host interactions through global metagenomics.</title>
        <authorList>
            <person name="Schulz F."/>
            <person name="Roux S."/>
            <person name="Paez-Espino D."/>
            <person name="Jungbluth S."/>
            <person name="Walsh D.A."/>
            <person name="Denef V.J."/>
            <person name="McMahon K.D."/>
            <person name="Konstantinidis K.T."/>
            <person name="Eloe-Fadrosh E.A."/>
            <person name="Kyrpides N.C."/>
            <person name="Woyke T."/>
        </authorList>
    </citation>
    <scope>NUCLEOTIDE SEQUENCE</scope>
    <source>
        <strain evidence="1">GVMAG-M-3300001348-25</strain>
    </source>
</reference>
<evidence type="ECO:0000313" key="1">
    <source>
        <dbReference type="EMBL" id="QHT28059.1"/>
    </source>
</evidence>
<protein>
    <submittedName>
        <fullName evidence="1">Uncharacterized protein</fullName>
    </submittedName>
</protein>
<proteinExistence type="predicted"/>
<dbReference type="AlphaFoldDB" id="A0A6C0EIG3"/>
<accession>A0A6C0EIG3</accession>
<dbReference type="EMBL" id="MN738851">
    <property type="protein sequence ID" value="QHT28059.1"/>
    <property type="molecule type" value="Genomic_DNA"/>
</dbReference>
<organism evidence="1">
    <name type="scientific">viral metagenome</name>
    <dbReference type="NCBI Taxonomy" id="1070528"/>
    <lineage>
        <taxon>unclassified sequences</taxon>
        <taxon>metagenomes</taxon>
        <taxon>organismal metagenomes</taxon>
    </lineage>
</organism>
<sequence length="30" mass="3599">MFLKSNILCGFLKKILFPKNDYFAIFIARF</sequence>
<name>A0A6C0EIG3_9ZZZZ</name>